<dbReference type="RefSeq" id="WP_267028967.1">
    <property type="nucleotide sequence ID" value="NZ_JAIFZO010000002.1"/>
</dbReference>
<dbReference type="SUPFAM" id="SSF46785">
    <property type="entry name" value="Winged helix' DNA-binding domain"/>
    <property type="match status" value="1"/>
</dbReference>
<dbReference type="InterPro" id="IPR036390">
    <property type="entry name" value="WH_DNA-bd_sf"/>
</dbReference>
<dbReference type="InterPro" id="IPR036388">
    <property type="entry name" value="WH-like_DNA-bd_sf"/>
</dbReference>
<feature type="compositionally biased region" description="Polar residues" evidence="1">
    <location>
        <begin position="328"/>
        <end position="339"/>
    </location>
</feature>
<evidence type="ECO:0000313" key="2">
    <source>
        <dbReference type="EMBL" id="MCX4236462.1"/>
    </source>
</evidence>
<evidence type="ECO:0000313" key="3">
    <source>
        <dbReference type="Proteomes" id="UP001165590"/>
    </source>
</evidence>
<dbReference type="Gene3D" id="1.10.10.10">
    <property type="entry name" value="Winged helix-like DNA-binding domain superfamily/Winged helix DNA-binding domain"/>
    <property type="match status" value="1"/>
</dbReference>
<accession>A0ABT3V9Z6</accession>
<name>A0ABT3V9Z6_9ACTN</name>
<dbReference type="Proteomes" id="UP001165590">
    <property type="component" value="Unassembled WGS sequence"/>
</dbReference>
<comment type="caution">
    <text evidence="2">The sequence shown here is derived from an EMBL/GenBank/DDBJ whole genome shotgun (WGS) entry which is preliminary data.</text>
</comment>
<gene>
    <name evidence="2" type="ORF">K3769_27560</name>
</gene>
<organism evidence="2 3">
    <name type="scientific">Streptomyces ortus</name>
    <dbReference type="NCBI Taxonomy" id="2867268"/>
    <lineage>
        <taxon>Bacteria</taxon>
        <taxon>Bacillati</taxon>
        <taxon>Actinomycetota</taxon>
        <taxon>Actinomycetes</taxon>
        <taxon>Kitasatosporales</taxon>
        <taxon>Streptomycetaceae</taxon>
        <taxon>Streptomyces</taxon>
    </lineage>
</organism>
<protein>
    <submittedName>
        <fullName evidence="2">Helix-turn-helix domain-containing protein</fullName>
    </submittedName>
</protein>
<reference evidence="2" key="1">
    <citation type="journal article" date="2022" name="bioRxiv">
        <title>Discovery and biosynthetic assessment of Streptomyces ortus sp nov. isolated from a deep-sea sponge.</title>
        <authorList>
            <person name="Williams S.E."/>
        </authorList>
    </citation>
    <scope>NUCLEOTIDE SEQUENCE</scope>
    <source>
        <strain evidence="2">A15ISP2-DRY2</strain>
    </source>
</reference>
<proteinExistence type="predicted"/>
<evidence type="ECO:0000256" key="1">
    <source>
        <dbReference type="SAM" id="MobiDB-lite"/>
    </source>
</evidence>
<dbReference type="Pfam" id="PF12840">
    <property type="entry name" value="HTH_20"/>
    <property type="match status" value="1"/>
</dbReference>
<keyword evidence="3" id="KW-1185">Reference proteome</keyword>
<sequence>MLRFHFTAEDLTRIRVARAPDPLWEVAVSLHRFQTRDGRWAYAHWYRTARLRLREAGLDHAVRNFLLPVFPRASYFPDFLTPAEGEQGLDAGLDAVLAAPRGQVAEEAARLAVSVGAPSWVSRLADDDMRGRLVRTLRAYHRAVIAPYGEQVDACVQAERIRLARALLDRGTGGLLGSLAPTIRWRHPVLEVAPYPEERDVHLHGMGLLLIPSYFCWKSPIALADAGLPPVIVYPLQRDPVPAPVPGDGQPLAALLGRTRAGILRATATGATTSEAARGAGVSAATATHHTAALRDTGLITSTRWANTVLHTLTPLGAALLTTETKSKPPTAQGRSLTPTGARGTARPAPTNPHQTTPPA</sequence>
<feature type="region of interest" description="Disordered" evidence="1">
    <location>
        <begin position="323"/>
        <end position="360"/>
    </location>
</feature>
<dbReference type="EMBL" id="JAIFZO010000002">
    <property type="protein sequence ID" value="MCX4236462.1"/>
    <property type="molecule type" value="Genomic_DNA"/>
</dbReference>